<dbReference type="OrthoDB" id="5316527at2759"/>
<dbReference type="InterPro" id="IPR003903">
    <property type="entry name" value="UIM_dom"/>
</dbReference>
<dbReference type="GeneID" id="54474719"/>
<keyword evidence="3" id="KW-1185">Reference proteome</keyword>
<name>A0A6A6PQ94_9PEZI</name>
<reference evidence="2" key="1">
    <citation type="journal article" date="2020" name="Stud. Mycol.">
        <title>101 Dothideomycetes genomes: a test case for predicting lifestyles and emergence of pathogens.</title>
        <authorList>
            <person name="Haridas S."/>
            <person name="Albert R."/>
            <person name="Binder M."/>
            <person name="Bloem J."/>
            <person name="Labutti K."/>
            <person name="Salamov A."/>
            <person name="Andreopoulos B."/>
            <person name="Baker S."/>
            <person name="Barry K."/>
            <person name="Bills G."/>
            <person name="Bluhm B."/>
            <person name="Cannon C."/>
            <person name="Castanera R."/>
            <person name="Culley D."/>
            <person name="Daum C."/>
            <person name="Ezra D."/>
            <person name="Gonzalez J."/>
            <person name="Henrissat B."/>
            <person name="Kuo A."/>
            <person name="Liang C."/>
            <person name="Lipzen A."/>
            <person name="Lutzoni F."/>
            <person name="Magnuson J."/>
            <person name="Mondo S."/>
            <person name="Nolan M."/>
            <person name="Ohm R."/>
            <person name="Pangilinan J."/>
            <person name="Park H.-J."/>
            <person name="Ramirez L."/>
            <person name="Alfaro M."/>
            <person name="Sun H."/>
            <person name="Tritt A."/>
            <person name="Yoshinaga Y."/>
            <person name="Zwiers L.-H."/>
            <person name="Turgeon B."/>
            <person name="Goodwin S."/>
            <person name="Spatafora J."/>
            <person name="Crous P."/>
            <person name="Grigoriev I."/>
        </authorList>
    </citation>
    <scope>NUCLEOTIDE SEQUENCE</scope>
    <source>
        <strain evidence="2">CBS 113389</strain>
    </source>
</reference>
<evidence type="ECO:0000313" key="2">
    <source>
        <dbReference type="EMBL" id="KAF2482280.1"/>
    </source>
</evidence>
<feature type="region of interest" description="Disordered" evidence="1">
    <location>
        <begin position="288"/>
        <end position="330"/>
    </location>
</feature>
<evidence type="ECO:0000313" key="3">
    <source>
        <dbReference type="Proteomes" id="UP000799767"/>
    </source>
</evidence>
<accession>A0A6A6PQ94</accession>
<evidence type="ECO:0000256" key="1">
    <source>
        <dbReference type="SAM" id="MobiDB-lite"/>
    </source>
</evidence>
<sequence>MHRLPRALAFPRQPSQVSRWRPPLHTPRIQRRWKSRTPYGRDGEPMRHQVVRFKSPSWSLRRVVTLGLYTGAAYGFGRVLWRQLDIEIEFVEEEELAQNQQGQNALGEADEAAEEGPFYADENSIFIPLTWSKQMPRSYYRGTDPEWSEFIRVAKDPPRQKLIYKDLTTVILTGSAQHPPVARHLGADPKIGKYWLDISFPDGPPLEYERQGIEIGDGFVAWSTQKVDAEKQWRTQRALVPKAAASGIWAASKVMAGIQWRRVKQYLGWEEVNPMSVEERFRLAIAMSQREDDKSRRPKQTSPGTPTAAPNAAASTATTNPITPPKSNLPWHLPNVKLPYADPDADTSSSPPLDITIARHVFSATLSKLWNPKKAEAPRGTFLVEGIVEVNGGTGKVIFDVSGFYDPRANKFVNINAGIRKVKRWKQRPKGGP</sequence>
<dbReference type="RefSeq" id="XP_033588850.1">
    <property type="nucleotide sequence ID" value="XM_033733717.1"/>
</dbReference>
<protein>
    <submittedName>
        <fullName evidence="2">Uncharacterized protein</fullName>
    </submittedName>
</protein>
<dbReference type="EMBL" id="MU001636">
    <property type="protein sequence ID" value="KAF2482280.1"/>
    <property type="molecule type" value="Genomic_DNA"/>
</dbReference>
<dbReference type="AlphaFoldDB" id="A0A6A6PQ94"/>
<feature type="compositionally biased region" description="Low complexity" evidence="1">
    <location>
        <begin position="301"/>
        <end position="321"/>
    </location>
</feature>
<dbReference type="PROSITE" id="PS50330">
    <property type="entry name" value="UIM"/>
    <property type="match status" value="1"/>
</dbReference>
<gene>
    <name evidence="2" type="ORF">BDY17DRAFT_298259</name>
</gene>
<dbReference type="Proteomes" id="UP000799767">
    <property type="component" value="Unassembled WGS sequence"/>
</dbReference>
<proteinExistence type="predicted"/>
<organism evidence="2 3">
    <name type="scientific">Neohortaea acidophila</name>
    <dbReference type="NCBI Taxonomy" id="245834"/>
    <lineage>
        <taxon>Eukaryota</taxon>
        <taxon>Fungi</taxon>
        <taxon>Dikarya</taxon>
        <taxon>Ascomycota</taxon>
        <taxon>Pezizomycotina</taxon>
        <taxon>Dothideomycetes</taxon>
        <taxon>Dothideomycetidae</taxon>
        <taxon>Mycosphaerellales</taxon>
        <taxon>Teratosphaeriaceae</taxon>
        <taxon>Neohortaea</taxon>
    </lineage>
</organism>